<dbReference type="Proteomes" id="UP000230766">
    <property type="component" value="Unassembled WGS sequence"/>
</dbReference>
<dbReference type="NCBIfam" id="TIGR01066">
    <property type="entry name" value="rplM_bact"/>
    <property type="match status" value="1"/>
</dbReference>
<dbReference type="GO" id="GO:0005840">
    <property type="term" value="C:ribosome"/>
    <property type="evidence" value="ECO:0007669"/>
    <property type="project" value="UniProtKB-KW"/>
</dbReference>
<dbReference type="Pfam" id="PF00572">
    <property type="entry name" value="Ribosomal_L13"/>
    <property type="match status" value="1"/>
</dbReference>
<gene>
    <name evidence="4 5" type="primary">rplM</name>
    <name evidence="5" type="ORF">COS09_02185</name>
</gene>
<dbReference type="InterPro" id="IPR005823">
    <property type="entry name" value="Ribosomal_uL13_bac-type"/>
</dbReference>
<comment type="function">
    <text evidence="4">This protein is one of the early assembly proteins of the 50S ribosomal subunit, although it is not seen to bind rRNA by itself. It is important during the early stages of 50S assembly.</text>
</comment>
<comment type="similarity">
    <text evidence="1 4">Belongs to the universal ribosomal protein uL13 family.</text>
</comment>
<dbReference type="GO" id="GO:1990904">
    <property type="term" value="C:ribonucleoprotein complex"/>
    <property type="evidence" value="ECO:0007669"/>
    <property type="project" value="UniProtKB-KW"/>
</dbReference>
<dbReference type="GO" id="GO:0003729">
    <property type="term" value="F:mRNA binding"/>
    <property type="evidence" value="ECO:0007669"/>
    <property type="project" value="TreeGrafter"/>
</dbReference>
<dbReference type="InterPro" id="IPR036899">
    <property type="entry name" value="Ribosomal_uL13_sf"/>
</dbReference>
<dbReference type="CDD" id="cd00392">
    <property type="entry name" value="Ribosomal_L13"/>
    <property type="match status" value="1"/>
</dbReference>
<dbReference type="InterPro" id="IPR005822">
    <property type="entry name" value="Ribosomal_uL13"/>
</dbReference>
<dbReference type="GO" id="GO:0003735">
    <property type="term" value="F:structural constituent of ribosome"/>
    <property type="evidence" value="ECO:0007669"/>
    <property type="project" value="InterPro"/>
</dbReference>
<organism evidence="5 6">
    <name type="scientific">Candidatus Nealsonbacteria bacterium CG01_land_8_20_14_3_00_12</name>
    <dbReference type="NCBI Taxonomy" id="1974697"/>
    <lineage>
        <taxon>Bacteria</taxon>
        <taxon>Candidatus Nealsoniibacteriota</taxon>
    </lineage>
</organism>
<evidence type="ECO:0000256" key="2">
    <source>
        <dbReference type="ARBA" id="ARBA00022980"/>
    </source>
</evidence>
<dbReference type="PANTHER" id="PTHR11545:SF2">
    <property type="entry name" value="LARGE RIBOSOMAL SUBUNIT PROTEIN UL13M"/>
    <property type="match status" value="1"/>
</dbReference>
<dbReference type="AlphaFoldDB" id="A0A2M7EB61"/>
<dbReference type="PANTHER" id="PTHR11545">
    <property type="entry name" value="RIBOSOMAL PROTEIN L13"/>
    <property type="match status" value="1"/>
</dbReference>
<dbReference type="Gene3D" id="3.90.1180.10">
    <property type="entry name" value="Ribosomal protein L13"/>
    <property type="match status" value="1"/>
</dbReference>
<evidence type="ECO:0000256" key="1">
    <source>
        <dbReference type="ARBA" id="ARBA00006227"/>
    </source>
</evidence>
<dbReference type="SUPFAM" id="SSF52161">
    <property type="entry name" value="Ribosomal protein L13"/>
    <property type="match status" value="1"/>
</dbReference>
<dbReference type="EMBL" id="PETJ01000058">
    <property type="protein sequence ID" value="PIV64941.1"/>
    <property type="molecule type" value="Genomic_DNA"/>
</dbReference>
<dbReference type="PIRSF" id="PIRSF002181">
    <property type="entry name" value="Ribosomal_L13"/>
    <property type="match status" value="1"/>
</dbReference>
<dbReference type="GO" id="GO:0017148">
    <property type="term" value="P:negative regulation of translation"/>
    <property type="evidence" value="ECO:0007669"/>
    <property type="project" value="TreeGrafter"/>
</dbReference>
<proteinExistence type="inferred from homology"/>
<comment type="caution">
    <text evidence="5">The sequence shown here is derived from an EMBL/GenBank/DDBJ whole genome shotgun (WGS) entry which is preliminary data.</text>
</comment>
<evidence type="ECO:0000256" key="3">
    <source>
        <dbReference type="ARBA" id="ARBA00023274"/>
    </source>
</evidence>
<keyword evidence="3 4" id="KW-0687">Ribonucleoprotein</keyword>
<evidence type="ECO:0000313" key="6">
    <source>
        <dbReference type="Proteomes" id="UP000230766"/>
    </source>
</evidence>
<evidence type="ECO:0000313" key="5">
    <source>
        <dbReference type="EMBL" id="PIV64941.1"/>
    </source>
</evidence>
<evidence type="ECO:0000256" key="4">
    <source>
        <dbReference type="HAMAP-Rule" id="MF_01366"/>
    </source>
</evidence>
<accession>A0A2M7EB61</accession>
<sequence length="115" mass="13550">MKRETHTIDATDKVLGRLAAQIAVLLRGKHRPNFVPYKDMGDFVIVENVNKLKFTGKKIEQKKYYRHSGYWGGLKEIPLKKLFAERPDEVLRKAVYRMLPKNKLRAKMIKRLKIK</sequence>
<protein>
    <recommendedName>
        <fullName evidence="4">Large ribosomal subunit protein uL13</fullName>
    </recommendedName>
</protein>
<dbReference type="HAMAP" id="MF_01366">
    <property type="entry name" value="Ribosomal_uL13"/>
    <property type="match status" value="1"/>
</dbReference>
<name>A0A2M7EB61_9BACT</name>
<keyword evidence="2 4" id="KW-0689">Ribosomal protein</keyword>
<dbReference type="GO" id="GO:0006412">
    <property type="term" value="P:translation"/>
    <property type="evidence" value="ECO:0007669"/>
    <property type="project" value="UniProtKB-UniRule"/>
</dbReference>
<comment type="subunit">
    <text evidence="4">Part of the 50S ribosomal subunit.</text>
</comment>
<reference evidence="6" key="1">
    <citation type="submission" date="2017-09" db="EMBL/GenBank/DDBJ databases">
        <title>Depth-based differentiation of microbial function through sediment-hosted aquifers and enrichment of novel symbionts in the deep terrestrial subsurface.</title>
        <authorList>
            <person name="Probst A.J."/>
            <person name="Ladd B."/>
            <person name="Jarett J.K."/>
            <person name="Geller-Mcgrath D.E."/>
            <person name="Sieber C.M.K."/>
            <person name="Emerson J.B."/>
            <person name="Anantharaman K."/>
            <person name="Thomas B.C."/>
            <person name="Malmstrom R."/>
            <person name="Stieglmeier M."/>
            <person name="Klingl A."/>
            <person name="Woyke T."/>
            <person name="Ryan C.M."/>
            <person name="Banfield J.F."/>
        </authorList>
    </citation>
    <scope>NUCLEOTIDE SEQUENCE [LARGE SCALE GENOMIC DNA]</scope>
</reference>